<sequence length="315" mass="35681">MPCEGYAGHKTAKWMYKRNNTFEILVNEANGFTFYKTMKNGPKILNNFSLQISHFSDLNEGTYYCQVCTQKCNDSKQISLIAQYGTFCPSVKRQFIIQGDSFSYSCPHRLDLKLGWKFDTHVQNTATPVKRKLRDKGFLLILDVQPSDAGEYNCWREISTGLKHIVCTVALCVLTVADMKMSDSPQICTLYCDMDIEAEKESTIVYVTDKWNISIASRVNNSKSSVSCSLHRSSVKMNRPSSEMDHATTQSDITSGITVNDASITPSRRAVFISMLTAVFFILIIIVIICLWVLQRANTDKSSDRHFQQTTRCSE</sequence>
<organism evidence="3 4">
    <name type="scientific">Electrophorus voltai</name>
    <dbReference type="NCBI Taxonomy" id="2609070"/>
    <lineage>
        <taxon>Eukaryota</taxon>
        <taxon>Metazoa</taxon>
        <taxon>Chordata</taxon>
        <taxon>Craniata</taxon>
        <taxon>Vertebrata</taxon>
        <taxon>Euteleostomi</taxon>
        <taxon>Actinopterygii</taxon>
        <taxon>Neopterygii</taxon>
        <taxon>Teleostei</taxon>
        <taxon>Ostariophysi</taxon>
        <taxon>Gymnotiformes</taxon>
        <taxon>Gymnotoidei</taxon>
        <taxon>Gymnotidae</taxon>
        <taxon>Electrophorus</taxon>
    </lineage>
</organism>
<keyword evidence="1" id="KW-0812">Transmembrane</keyword>
<feature type="non-terminal residue" evidence="3">
    <location>
        <position position="315"/>
    </location>
</feature>
<dbReference type="EMBL" id="JAROKS010000016">
    <property type="protein sequence ID" value="KAK1795085.1"/>
    <property type="molecule type" value="Genomic_DNA"/>
</dbReference>
<keyword evidence="4" id="KW-1185">Reference proteome</keyword>
<keyword evidence="1" id="KW-0472">Membrane</keyword>
<dbReference type="InterPro" id="IPR036179">
    <property type="entry name" value="Ig-like_dom_sf"/>
</dbReference>
<reference evidence="3" key="1">
    <citation type="submission" date="2023-03" db="EMBL/GenBank/DDBJ databases">
        <title>Electrophorus voltai genome.</title>
        <authorList>
            <person name="Bian C."/>
        </authorList>
    </citation>
    <scope>NUCLEOTIDE SEQUENCE</scope>
    <source>
        <strain evidence="3">CB-2022</strain>
        <tissue evidence="3">Muscle</tissue>
    </source>
</reference>
<evidence type="ECO:0000256" key="1">
    <source>
        <dbReference type="SAM" id="Phobius"/>
    </source>
</evidence>
<feature type="transmembrane region" description="Helical" evidence="1">
    <location>
        <begin position="270"/>
        <end position="294"/>
    </location>
</feature>
<evidence type="ECO:0000313" key="3">
    <source>
        <dbReference type="EMBL" id="KAK1795085.1"/>
    </source>
</evidence>
<dbReference type="InterPro" id="IPR007110">
    <property type="entry name" value="Ig-like_dom"/>
</dbReference>
<protein>
    <recommendedName>
        <fullName evidence="2">Ig-like domain-containing protein</fullName>
    </recommendedName>
</protein>
<evidence type="ECO:0000259" key="2">
    <source>
        <dbReference type="PROSITE" id="PS50835"/>
    </source>
</evidence>
<evidence type="ECO:0000313" key="4">
    <source>
        <dbReference type="Proteomes" id="UP001239994"/>
    </source>
</evidence>
<dbReference type="SUPFAM" id="SSF48726">
    <property type="entry name" value="Immunoglobulin"/>
    <property type="match status" value="2"/>
</dbReference>
<comment type="caution">
    <text evidence="3">The sequence shown here is derived from an EMBL/GenBank/DDBJ whole genome shotgun (WGS) entry which is preliminary data.</text>
</comment>
<dbReference type="Proteomes" id="UP001239994">
    <property type="component" value="Unassembled WGS sequence"/>
</dbReference>
<feature type="domain" description="Ig-like" evidence="2">
    <location>
        <begin position="1"/>
        <end position="79"/>
    </location>
</feature>
<proteinExistence type="predicted"/>
<keyword evidence="1" id="KW-1133">Transmembrane helix</keyword>
<dbReference type="PROSITE" id="PS50835">
    <property type="entry name" value="IG_LIKE"/>
    <property type="match status" value="1"/>
</dbReference>
<dbReference type="InterPro" id="IPR013783">
    <property type="entry name" value="Ig-like_fold"/>
</dbReference>
<dbReference type="Gene3D" id="2.60.40.10">
    <property type="entry name" value="Immunoglobulins"/>
    <property type="match status" value="2"/>
</dbReference>
<dbReference type="AlphaFoldDB" id="A0AAD8Z9K6"/>
<name>A0AAD8Z9K6_9TELE</name>
<accession>A0AAD8Z9K6</accession>
<gene>
    <name evidence="3" type="ORF">P4O66_010264</name>
</gene>